<dbReference type="EMBL" id="LQYN01000039">
    <property type="protein sequence ID" value="KYD07930.1"/>
    <property type="molecule type" value="Genomic_DNA"/>
</dbReference>
<sequence length="339" mass="36730">MKVWSKSGIFLSKKEIRMIEDYFLNTDAIKEMVDSAIELSVEQGNSTFIGDIASWMDTLGKGTGALDVVKGALAIGVLSSGALKLEKKGKGIYKVVVSSKWRKAANGKFESKLAERIYSILKKADPNSSSPLKRYLSKYSKAPGGVLKEIVGLAPNTKRIYFGRILRQYTNSVVFDKSMLNNYKMKVNVGRTTSQFTDATKLSAFAKRIPVAGITVSLTMNTSEFFSDENKYKSGFEKTGRFVAGVGLDAGVAGLTTGGAVIGTLICPGVGTIIGGAVGAGSGIVGSWFAEDKVKEWGESVGRWVERRIEDTNDLIKETTNKISKKLSGAKKFISSYFR</sequence>
<name>A0A150L6N2_9BACI</name>
<reference evidence="1 2" key="1">
    <citation type="submission" date="2016-01" db="EMBL/GenBank/DDBJ databases">
        <title>Genome Sequences of Twelve Sporeforming Bacillus Species Isolated from Foods.</title>
        <authorList>
            <person name="Berendsen E.M."/>
            <person name="Wells-Bennik M.H."/>
            <person name="Krawcyk A.O."/>
            <person name="De Jong A."/>
            <person name="Holsappel S."/>
            <person name="Eijlander R.T."/>
            <person name="Kuipers O.P."/>
        </authorList>
    </citation>
    <scope>NUCLEOTIDE SEQUENCE [LARGE SCALE GENOMIC DNA]</scope>
    <source>
        <strain evidence="1 2">B4102</strain>
    </source>
</reference>
<dbReference type="STRING" id="46224.B4102_0564"/>
<dbReference type="Proteomes" id="UP000075666">
    <property type="component" value="Unassembled WGS sequence"/>
</dbReference>
<dbReference type="AlphaFoldDB" id="A0A150L6N2"/>
<accession>A0A150L6N2</accession>
<evidence type="ECO:0000313" key="1">
    <source>
        <dbReference type="EMBL" id="KYD07930.1"/>
    </source>
</evidence>
<evidence type="ECO:0000313" key="2">
    <source>
        <dbReference type="Proteomes" id="UP000075666"/>
    </source>
</evidence>
<dbReference type="RefSeq" id="WP_084347589.1">
    <property type="nucleotide sequence ID" value="NZ_LQYN01000039.1"/>
</dbReference>
<dbReference type="OrthoDB" id="2771469at2"/>
<protein>
    <submittedName>
        <fullName evidence="1">Uncharacterized protein</fullName>
    </submittedName>
</protein>
<proteinExistence type="predicted"/>
<organism evidence="1 2">
    <name type="scientific">Heyndrickxia sporothermodurans</name>
    <dbReference type="NCBI Taxonomy" id="46224"/>
    <lineage>
        <taxon>Bacteria</taxon>
        <taxon>Bacillati</taxon>
        <taxon>Bacillota</taxon>
        <taxon>Bacilli</taxon>
        <taxon>Bacillales</taxon>
        <taxon>Bacillaceae</taxon>
        <taxon>Heyndrickxia</taxon>
    </lineage>
</organism>
<comment type="caution">
    <text evidence="1">The sequence shown here is derived from an EMBL/GenBank/DDBJ whole genome shotgun (WGS) entry which is preliminary data.</text>
</comment>
<keyword evidence="2" id="KW-1185">Reference proteome</keyword>
<gene>
    <name evidence="1" type="ORF">B4102_0564</name>
</gene>
<dbReference type="PATRIC" id="fig|46224.3.peg.2784"/>